<keyword evidence="3" id="KW-1185">Reference proteome</keyword>
<feature type="compositionally biased region" description="Acidic residues" evidence="1">
    <location>
        <begin position="106"/>
        <end position="122"/>
    </location>
</feature>
<comment type="caution">
    <text evidence="2">The sequence shown here is derived from an EMBL/GenBank/DDBJ whole genome shotgun (WGS) entry which is preliminary data.</text>
</comment>
<protein>
    <submittedName>
        <fullName evidence="2">Uncharacterized protein</fullName>
    </submittedName>
</protein>
<sequence>MSSSNSSPKIISNWNDSVLMTTEEKPNTADEEDDDGGDDDDDDDDDESTNEAVTSKAGWKAKSNDSEHSTTTKKLKKTTTSSKSKLMKDKGDEKKEQGRKRKATIEEDEEVEEEEDDSDDDVEDRRKKKKEEVPKKKSVLKPKTKNDKKPGEGKEKVPPKPPTKTPIPTLPPKILKFMSKSNKKIYLLSNPKGASSLPQSAFLSWCFKTGKWLDSRLDHHPDPNYTWSSILESERIEYFTVVILDDKEVKMIERMLGGRRVEMLTDYEHLAETCNLEDGFIRAYVETGKKVEGHPFIDIDTIHAAKDLEPEGKDSEKSQKNTADDAPTEPVNNTKPVEDEIKDFSTLFKGPPLIYTGSKSDGVSLKELTKLCVNKGLGEVTTHFLGRHLKRNTGKTQYTCEHVMRDGMKCRGLVGWKIGVRKEERSREREREREK</sequence>
<gene>
    <name evidence="2" type="ORF">TrLO_g13427</name>
</gene>
<organism evidence="2 3">
    <name type="scientific">Triparma laevis f. longispina</name>
    <dbReference type="NCBI Taxonomy" id="1714387"/>
    <lineage>
        <taxon>Eukaryota</taxon>
        <taxon>Sar</taxon>
        <taxon>Stramenopiles</taxon>
        <taxon>Ochrophyta</taxon>
        <taxon>Bolidophyceae</taxon>
        <taxon>Parmales</taxon>
        <taxon>Triparmaceae</taxon>
        <taxon>Triparma</taxon>
    </lineage>
</organism>
<feature type="compositionally biased region" description="Basic and acidic residues" evidence="1">
    <location>
        <begin position="309"/>
        <end position="323"/>
    </location>
</feature>
<feature type="region of interest" description="Disordered" evidence="1">
    <location>
        <begin position="309"/>
        <end position="338"/>
    </location>
</feature>
<dbReference type="EMBL" id="BRXW01000661">
    <property type="protein sequence ID" value="GMH72901.1"/>
    <property type="molecule type" value="Genomic_DNA"/>
</dbReference>
<reference evidence="3" key="1">
    <citation type="journal article" date="2023" name="Commun. Biol.">
        <title>Genome analysis of Parmales, the sister group of diatoms, reveals the evolutionary specialization of diatoms from phago-mixotrophs to photoautotrophs.</title>
        <authorList>
            <person name="Ban H."/>
            <person name="Sato S."/>
            <person name="Yoshikawa S."/>
            <person name="Yamada K."/>
            <person name="Nakamura Y."/>
            <person name="Ichinomiya M."/>
            <person name="Sato N."/>
            <person name="Blanc-Mathieu R."/>
            <person name="Endo H."/>
            <person name="Kuwata A."/>
            <person name="Ogata H."/>
        </authorList>
    </citation>
    <scope>NUCLEOTIDE SEQUENCE [LARGE SCALE GENOMIC DNA]</scope>
    <source>
        <strain evidence="3">NIES 3700</strain>
    </source>
</reference>
<feature type="compositionally biased region" description="Basic and acidic residues" evidence="1">
    <location>
        <begin position="86"/>
        <end position="96"/>
    </location>
</feature>
<evidence type="ECO:0000313" key="3">
    <source>
        <dbReference type="Proteomes" id="UP001165122"/>
    </source>
</evidence>
<proteinExistence type="predicted"/>
<feature type="compositionally biased region" description="Acidic residues" evidence="1">
    <location>
        <begin position="29"/>
        <end position="49"/>
    </location>
</feature>
<dbReference type="Proteomes" id="UP001165122">
    <property type="component" value="Unassembled WGS sequence"/>
</dbReference>
<feature type="compositionally biased region" description="Pro residues" evidence="1">
    <location>
        <begin position="159"/>
        <end position="171"/>
    </location>
</feature>
<feature type="region of interest" description="Disordered" evidence="1">
    <location>
        <begin position="1"/>
        <end position="173"/>
    </location>
</feature>
<feature type="compositionally biased region" description="Basic and acidic residues" evidence="1">
    <location>
        <begin position="144"/>
        <end position="158"/>
    </location>
</feature>
<accession>A0A9W7ALS7</accession>
<dbReference type="AlphaFoldDB" id="A0A9W7ALS7"/>
<feature type="compositionally biased region" description="Low complexity" evidence="1">
    <location>
        <begin position="1"/>
        <end position="13"/>
    </location>
</feature>
<name>A0A9W7ALS7_9STRA</name>
<evidence type="ECO:0000256" key="1">
    <source>
        <dbReference type="SAM" id="MobiDB-lite"/>
    </source>
</evidence>
<evidence type="ECO:0000313" key="2">
    <source>
        <dbReference type="EMBL" id="GMH72901.1"/>
    </source>
</evidence>